<feature type="domain" description="Intermembrane lipid transfer protein VPS13-like C-terminal" evidence="2">
    <location>
        <begin position="2709"/>
        <end position="2778"/>
    </location>
</feature>
<evidence type="ECO:0000313" key="3">
    <source>
        <dbReference type="EMBL" id="MBX30577.1"/>
    </source>
</evidence>
<protein>
    <submittedName>
        <fullName evidence="3">Uncharacterized protein MANES_11G165700</fullName>
    </submittedName>
</protein>
<name>A0A2P2MK56_RHIMU</name>
<evidence type="ECO:0000259" key="2">
    <source>
        <dbReference type="Pfam" id="PF25037"/>
    </source>
</evidence>
<feature type="domain" description="Vacuolar protein sorting-associated protein 13 VPS13 adaptor binding" evidence="1">
    <location>
        <begin position="1469"/>
        <end position="1773"/>
    </location>
</feature>
<dbReference type="InterPro" id="IPR056748">
    <property type="entry name" value="VPS13-like_C"/>
</dbReference>
<dbReference type="EMBL" id="GGEC01050093">
    <property type="protein sequence ID" value="MBX30577.1"/>
    <property type="molecule type" value="Transcribed_RNA"/>
</dbReference>
<feature type="domain" description="Vacuolar protein sorting-associated protein 13 VPS13 adaptor binding" evidence="1">
    <location>
        <begin position="1926"/>
        <end position="2137"/>
    </location>
</feature>
<organism evidence="3">
    <name type="scientific">Rhizophora mucronata</name>
    <name type="common">Asiatic mangrove</name>
    <dbReference type="NCBI Taxonomy" id="61149"/>
    <lineage>
        <taxon>Eukaryota</taxon>
        <taxon>Viridiplantae</taxon>
        <taxon>Streptophyta</taxon>
        <taxon>Embryophyta</taxon>
        <taxon>Tracheophyta</taxon>
        <taxon>Spermatophyta</taxon>
        <taxon>Magnoliopsida</taxon>
        <taxon>eudicotyledons</taxon>
        <taxon>Gunneridae</taxon>
        <taxon>Pentapetalae</taxon>
        <taxon>rosids</taxon>
        <taxon>fabids</taxon>
        <taxon>Malpighiales</taxon>
        <taxon>Rhizophoraceae</taxon>
        <taxon>Rhizophora</taxon>
    </lineage>
</organism>
<dbReference type="Pfam" id="PF25037">
    <property type="entry name" value="VPS13_C"/>
    <property type="match status" value="1"/>
</dbReference>
<proteinExistence type="predicted"/>
<reference evidence="3" key="1">
    <citation type="submission" date="2018-02" db="EMBL/GenBank/DDBJ databases">
        <title>Rhizophora mucronata_Transcriptome.</title>
        <authorList>
            <person name="Meera S.P."/>
            <person name="Sreeshan A."/>
            <person name="Augustine A."/>
        </authorList>
    </citation>
    <scope>NUCLEOTIDE SEQUENCE</scope>
    <source>
        <tissue evidence="3">Leaf</tissue>
    </source>
</reference>
<dbReference type="PANTHER" id="PTHR16166:SF143">
    <property type="entry name" value="PROTEIN SORTING-ASSOCIATED PROTEIN, PUTATIVE (DUF1162)-RELATED"/>
    <property type="match status" value="1"/>
</dbReference>
<dbReference type="GO" id="GO:0045053">
    <property type="term" value="P:protein retention in Golgi apparatus"/>
    <property type="evidence" value="ECO:0007669"/>
    <property type="project" value="TreeGrafter"/>
</dbReference>
<accession>A0A2P2MK56</accession>
<dbReference type="InterPro" id="IPR009543">
    <property type="entry name" value="VPS13_VAB"/>
</dbReference>
<evidence type="ECO:0000259" key="1">
    <source>
        <dbReference type="Pfam" id="PF25036"/>
    </source>
</evidence>
<dbReference type="Pfam" id="PF25036">
    <property type="entry name" value="VPS13_VAB"/>
    <property type="match status" value="2"/>
</dbReference>
<sequence>MLQPLELNCDVDFLLNFMDFFAVLKSFEFQSDRVLLSLNGIKDVKTRLLSKAEYIISTHRKFYWYISINKVVIYIPWKNGDSEGYNLVLELGSLLYTSKFGPDAVSSSTEERSHILQQLPGFHMQELYDYSEVKLNNFQSKLMMPQCPQPINILERFCASLTLVTCIISDESILKQLEVYIVLPSLDASFSLSLLESFVALVEHLQAIQSRSGCLMLKSPSFPKVLSSKSAAPIFGFSIVAKLHSVSLHVDLANDGENSSELLFSLQEFYIRYVHTELEECWVCSKALKIIFSPLKGQSHSHILYSSGHQYTSSSSHQQELGFSHKCVCTEASFLLHYEAHQDVDLIFHKFTVDLNDAEIHCFPFIFQLLFGFYNRLVVYAASFARRSSLSPIMGNKIPIKMPGFQFQKFGYSNFLETGSSDYASISLDSYPFVTICNSGSLGNPESSFCNSMPDWRRLFNLRDGKPRSPKLGLMEGAKTHDDLAFVYKSRTDASPVSESFQDLSLFNTDINLGGIRVHFHDSSCIVGTVALASCKLSLVVCEDSMDLLCSAEGLNLTSSWWTNNLKEFLWGPSLPNLSPLLNVRLRKGNVVSSTSALEVSIGIQHVLCILPSKYLAIIIGYFSLPEWSSYLREQLNTDDHKGVALENESQIVYKFEILDSTLILPVDHDDHRFLKIELPQLYGSFIHNCASDDLLKDIPPQNMVPVHKVAKTSHCLNIFGRDLYLSLLLLKDDECGHLMAHWDIEPNNIPLIEPVSADVWVRLPHERAGCSRSSSVFTCIMSRIITCQLIADDCNRLNGIEALLDVINQFASVDVESKYFTSDVLHFLQLKRSLKESGAFSPLSFGPFLTEVQCSVESLVITLYHQRDNATALEPVVKADMQFLFSASLINDTPASMDLRLSFLTLQSVLNSVMLMQCIDSCSVFSAVHICFSKSVEGANDLHVSLPSLDIWLHMFDWTAIIDLAMNISKKKVETAPVEAPSKSSPEDIVDPAKSVAVTDCQTFLDRISMQQVLEEQNSILMVRSEDIGITIHFPILLSKSRIAEFKEWKRQNVSSNSIAVKDCNFLAITVHCQNSKLSMASGSLQMKFSLGKTSGSLGICEDKRITTWPFFQISQINLVTHSSKNQMELVSVNLGVECNQLDVWLSHRVFCFWHDISFDIPELASPQSSFCSMDFRIELRKASLLISDERWTCGGPLLEILLGNVLLLSMMTENSIKCSVDSNLDINYNNIHKVLWEPFVEPWKFQINVIRKQETTALLSSSMITDIHLSSTAQLNLNFTESLIECICRTSDMIKDSICSMQPDEPCENQRFLGSQHTENVSGGRYAPYVLQNLTSLPLVYYVSEGFVNSDEFEASQKKDGKFVDPGASVPIFLHKTPEEQLFCQGPAQSSNRLSEKQLNVVVHHFMSIQLDGTSLPSAPISMDRVGLTYFDVDFSKISNEMDVSKEEGVSNYAMHIKENAGFVVPVVFDVTMQRYNKLIRVYSTVILSNATSMPLELRFDIPFGVSPKILDPIAPGQKFPLPLHLAEAGRMRWRPHGRSYLWSEVYDLSNIISQESQFGFLRSFVCYPSHPSSDPFRCCVSVQNFGLHSSRKPKRGLSLPIDCTLKGLMESSDYEQGKLKKKFIHQLTLSTPLVVNSYLPDPVLMTIESGGVTHTVLLSEEGTSFHHVDPLHDVGLELYMHGFRPSSFKFSCTETFGAVAKFNGTKFSQTETITFNPDSSHGQLYVTMEKMMDAFSGAREIFICVPFILYNCTGLPLNIAESAASMRANYCSIPSSYNLIQQKAIQEKKDGLCLFASKQDSPTGAPQIDGLRNSFSNNHIFLASKDSKSLSGGLINKSFIISGSSKPTYKQSDDHDLVAQETSLNRSTGRLTLRNSGFGDTEHGKVKACMYSPCEISSVAEIMVRVCACLPERIVENVPNLLWSDPFLLVPPSGSNTVLIPQSSSNAAFIISVTSSTLIGSVAGQTRVITFQPRYVISNACSKDLCYKQKGTDFFHHLDIGQHSHLHLTDTVRELLVSIRFNEPGWQWSGSFSPDHLGDTQVKMWNYVSGALTMIRVEVLNADVSIKDEQIVGSLHGNSGTNLILLSDDDTGFMPYRIDNFSKERLRIYQQRCETFDTIVHPYTSYPYAWDEPCYPHRLTVEVPGERVVGLYALDDPKEYIPVRLKSTSEKPERTFLLSVLAEGATKVLRIVDSSCHNLRDLKVPSHIPEKRKYEQKHEDFFDYNEKFSFVIPYLGISLINAYPQELLFACAKSITLDLLQSPDQQMLSFQISSLQVDNQLHITPYPVILSFNQEYNSNTASQRAKDDGLKLKSERLLAHSSESSCGPVVYLAVATWRKKDILLASFQHVKLRVANFRLELEQELILSVLDFFKAVSSRFQNKALPHTDSTQCPPLYNVGFTHAQPYDFVKMREDQLDGVNFSASNYNPSVVPIGAPWQQIHLLARRQKNIYMELLDLAPIKFTLSFSSAPWRNGVLTLGESLIPRGLMALADVEGAQIHLKRLTIAHQIASWESLQGILIRHYTRQVFHEMYKVFGSAGIIGNPMGFARSLGLGIRDFLSVPARSILQSPAGLIMGMAQGTSSLVSNTVYALSDAATQFSKAAHKGIVAFTFDEQSVARIEKQQKASHSKGVINEVLEGLTGLLQSPIKEAEKHGLPGVISGIALGVTGLVARPAASILEVTGKTAQSIRNRSRLYQVGSQHYRVRLPRPLSRELPLRPYSLEEAVGTSVLMEVDDGSKLKGELLVMCKSLKQAGKFVILTERFVLVVSCSSLIDIGKPESQGIPINPEWMVEMEISLDRVINVSRVEGVVHIITCSSYALLSENQHQLKRRHGAKTKHHNNSSSSFPLIQTNLELASENDAEDLLQVLLAAIEQGKGQCSRNFIQQSNKIWIDC</sequence>
<dbReference type="PANTHER" id="PTHR16166">
    <property type="entry name" value="VACUOLAR PROTEIN SORTING-ASSOCIATED PROTEIN VPS13"/>
    <property type="match status" value="1"/>
</dbReference>
<dbReference type="GO" id="GO:0006623">
    <property type="term" value="P:protein targeting to vacuole"/>
    <property type="evidence" value="ECO:0007669"/>
    <property type="project" value="TreeGrafter"/>
</dbReference>
<dbReference type="InterPro" id="IPR026847">
    <property type="entry name" value="VPS13"/>
</dbReference>